<organism evidence="1 2">
    <name type="scientific">Alkalihalophilus pseudofirmus</name>
    <name type="common">Bacillus pseudofirmus</name>
    <dbReference type="NCBI Taxonomy" id="79885"/>
    <lineage>
        <taxon>Bacteria</taxon>
        <taxon>Bacillati</taxon>
        <taxon>Bacillota</taxon>
        <taxon>Bacilli</taxon>
        <taxon>Bacillales</taxon>
        <taxon>Bacillaceae</taxon>
        <taxon>Alkalihalophilus</taxon>
    </lineage>
</organism>
<dbReference type="Proteomes" id="UP001285636">
    <property type="component" value="Unassembled WGS sequence"/>
</dbReference>
<keyword evidence="1" id="KW-0378">Hydrolase</keyword>
<sequence length="299" mass="31716">MGIFRSTGKGIGIIGGGLIGGTVKLTGKVVGTKFSKTGDWLDEVGDGVYNGSKTIMENTGQFADGVARTGYGLAAKDTYHKQAGFDDVKESAGKTFNGIRRTLTYTANGAKQTVTGAVAGDKEKAVEGLKQVGKVAAVSALAFGVLDLVDGNTAEAGEVTELDTRNSMLEGTVHQETGVPFERNIVTLPSGEQVAGVFPVFEYDFVATIPEDLYVQENSVHVSISNAQLYDAIQVNPSLASDLNLSAEEVELIGLGVTPENYVWHHHEEPGRMELMNRDIHEKTGHSGGQHIWGAGSME</sequence>
<evidence type="ECO:0000313" key="2">
    <source>
        <dbReference type="Proteomes" id="UP001285636"/>
    </source>
</evidence>
<dbReference type="Pfam" id="PF12639">
    <property type="entry name" value="Colicin-DNase"/>
    <property type="match status" value="1"/>
</dbReference>
<dbReference type="GO" id="GO:0004519">
    <property type="term" value="F:endonuclease activity"/>
    <property type="evidence" value="ECO:0007669"/>
    <property type="project" value="UniProtKB-KW"/>
</dbReference>
<name>A0AAJ2NPT9_ALKPS</name>
<protein>
    <submittedName>
        <fullName evidence="1">HNH endonuclease</fullName>
    </submittedName>
</protein>
<evidence type="ECO:0000313" key="1">
    <source>
        <dbReference type="EMBL" id="MDV2886273.1"/>
    </source>
</evidence>
<gene>
    <name evidence="1" type="ORF">RYX45_13875</name>
</gene>
<proteinExistence type="predicted"/>
<dbReference type="EMBL" id="JAWJAY010000003">
    <property type="protein sequence ID" value="MDV2886273.1"/>
    <property type="molecule type" value="Genomic_DNA"/>
</dbReference>
<reference evidence="1" key="1">
    <citation type="submission" date="2023-10" db="EMBL/GenBank/DDBJ databases">
        <title>Screening of Alkalihalophilus pseudofirmusBZ-TG-HK211 and Its Alleviation of Salt Stress on Rapeseed Growth.</title>
        <authorList>
            <person name="Zhao B."/>
            <person name="Guo T."/>
        </authorList>
    </citation>
    <scope>NUCLEOTIDE SEQUENCE</scope>
    <source>
        <strain evidence="1">BZ-TG-HK211</strain>
    </source>
</reference>
<accession>A0AAJ2NPT9</accession>
<keyword evidence="1" id="KW-0540">Nuclease</keyword>
<dbReference type="AlphaFoldDB" id="A0AAJ2NPT9"/>
<dbReference type="RefSeq" id="WP_323467071.1">
    <property type="nucleotide sequence ID" value="NZ_CP144224.1"/>
</dbReference>
<comment type="caution">
    <text evidence="1">The sequence shown here is derived from an EMBL/GenBank/DDBJ whole genome shotgun (WGS) entry which is preliminary data.</text>
</comment>
<keyword evidence="1" id="KW-0255">Endonuclease</keyword>